<dbReference type="SMART" id="SM00233">
    <property type="entry name" value="PH"/>
    <property type="match status" value="1"/>
</dbReference>
<accession>A0A0N5AC31</accession>
<dbReference type="PANTHER" id="PTHR22826">
    <property type="entry name" value="RHO GUANINE EXCHANGE FACTOR-RELATED"/>
    <property type="match status" value="1"/>
</dbReference>
<dbReference type="Proteomes" id="UP000046393">
    <property type="component" value="Unplaced"/>
</dbReference>
<dbReference type="Pfam" id="PF22697">
    <property type="entry name" value="SOS1_NGEF_PH"/>
    <property type="match status" value="1"/>
</dbReference>
<proteinExistence type="predicted"/>
<dbReference type="InterPro" id="IPR000219">
    <property type="entry name" value="DH_dom"/>
</dbReference>
<feature type="domain" description="DH" evidence="4">
    <location>
        <begin position="1"/>
        <end position="176"/>
    </location>
</feature>
<dbReference type="GO" id="GO:0007411">
    <property type="term" value="P:axon guidance"/>
    <property type="evidence" value="ECO:0007669"/>
    <property type="project" value="TreeGrafter"/>
</dbReference>
<evidence type="ECO:0000259" key="3">
    <source>
        <dbReference type="PROSITE" id="PS50003"/>
    </source>
</evidence>
<feature type="compositionally biased region" description="Basic and acidic residues" evidence="2">
    <location>
        <begin position="330"/>
        <end position="343"/>
    </location>
</feature>
<name>A0A0N5AC31_9BILA</name>
<evidence type="ECO:0000259" key="4">
    <source>
        <dbReference type="PROSITE" id="PS50010"/>
    </source>
</evidence>
<feature type="domain" description="PH" evidence="3">
    <location>
        <begin position="187"/>
        <end position="300"/>
    </location>
</feature>
<dbReference type="InterPro" id="IPR011993">
    <property type="entry name" value="PH-like_dom_sf"/>
</dbReference>
<evidence type="ECO:0000313" key="5">
    <source>
        <dbReference type="Proteomes" id="UP000046393"/>
    </source>
</evidence>
<dbReference type="SUPFAM" id="SSF48065">
    <property type="entry name" value="DBL homology domain (DH-domain)"/>
    <property type="match status" value="1"/>
</dbReference>
<dbReference type="AlphaFoldDB" id="A0A0N5AC31"/>
<dbReference type="SUPFAM" id="SSF50729">
    <property type="entry name" value="PH domain-like"/>
    <property type="match status" value="1"/>
</dbReference>
<sequence>MMELIKSEKDYIDDLRLCINVYLESYRLSNRLSVPFVIRNKEKEIFGNIEQLYKFHSETFLPELVKYENDPEDVGYCFVFSVDVLNNLYTEYCVNKEQNNNLIAFPEAVEFFSNIRKANNLEHNRDLQSLVIKPVQRITRYRLMLEQLVKHCTHNVEMIKDAYDVVVSVPRRANDLMHLGNFDGYKDLGVLGEFVMQETFIVWDPRSLFKKGSERQVFLFELCVVFAKKKENPSTKGVKYVYKNRLMLSEVNVCEHVEGDSSKFALRQGSMPNNELRTDLKAANEQCKVHWVKKIRELMQGLMTANYGVGQSITARSLRSHASTTSSSDRASKDSESLNRNGDDQNSMRSCASSESNFEV</sequence>
<reference evidence="6" key="1">
    <citation type="submission" date="2017-02" db="UniProtKB">
        <authorList>
            <consortium name="WormBaseParasite"/>
        </authorList>
    </citation>
    <scope>IDENTIFICATION</scope>
</reference>
<evidence type="ECO:0000256" key="1">
    <source>
        <dbReference type="ARBA" id="ARBA00022658"/>
    </source>
</evidence>
<dbReference type="InterPro" id="IPR047054">
    <property type="entry name" value="Kalirin_TRIO_PH_1"/>
</dbReference>
<dbReference type="PROSITE" id="PS50003">
    <property type="entry name" value="PH_DOMAIN"/>
    <property type="match status" value="1"/>
</dbReference>
<dbReference type="PROSITE" id="PS50010">
    <property type="entry name" value="DH_2"/>
    <property type="match status" value="1"/>
</dbReference>
<dbReference type="InterPro" id="IPR001849">
    <property type="entry name" value="PH_domain"/>
</dbReference>
<protein>
    <submittedName>
        <fullName evidence="6">DH domain-containing protein</fullName>
    </submittedName>
</protein>
<organism evidence="5 6">
    <name type="scientific">Syphacia muris</name>
    <dbReference type="NCBI Taxonomy" id="451379"/>
    <lineage>
        <taxon>Eukaryota</taxon>
        <taxon>Metazoa</taxon>
        <taxon>Ecdysozoa</taxon>
        <taxon>Nematoda</taxon>
        <taxon>Chromadorea</taxon>
        <taxon>Rhabditida</taxon>
        <taxon>Spirurina</taxon>
        <taxon>Oxyuridomorpha</taxon>
        <taxon>Oxyuroidea</taxon>
        <taxon>Oxyuridae</taxon>
        <taxon>Syphacia</taxon>
    </lineage>
</organism>
<keyword evidence="1" id="KW-0344">Guanine-nucleotide releasing factor</keyword>
<feature type="compositionally biased region" description="Polar residues" evidence="2">
    <location>
        <begin position="344"/>
        <end position="360"/>
    </location>
</feature>
<keyword evidence="5" id="KW-1185">Reference proteome</keyword>
<dbReference type="InterPro" id="IPR035899">
    <property type="entry name" value="DBL_dom_sf"/>
</dbReference>
<dbReference type="CDD" id="cd00160">
    <property type="entry name" value="RhoGEF"/>
    <property type="match status" value="1"/>
</dbReference>
<dbReference type="InterPro" id="IPR055251">
    <property type="entry name" value="SOS1_NGEF_PH"/>
</dbReference>
<dbReference type="Pfam" id="PF00621">
    <property type="entry name" value="RhoGEF"/>
    <property type="match status" value="1"/>
</dbReference>
<feature type="compositionally biased region" description="Low complexity" evidence="2">
    <location>
        <begin position="318"/>
        <end position="329"/>
    </location>
</feature>
<dbReference type="GO" id="GO:0005085">
    <property type="term" value="F:guanyl-nucleotide exchange factor activity"/>
    <property type="evidence" value="ECO:0007669"/>
    <property type="project" value="UniProtKB-KW"/>
</dbReference>
<feature type="region of interest" description="Disordered" evidence="2">
    <location>
        <begin position="318"/>
        <end position="360"/>
    </location>
</feature>
<dbReference type="PANTHER" id="PTHR22826:SF106">
    <property type="entry name" value="TRIO, ISOFORM A"/>
    <property type="match status" value="1"/>
</dbReference>
<dbReference type="STRING" id="451379.A0A0N5AC31"/>
<dbReference type="WBParaSite" id="SMUV_0000170701-mRNA-1">
    <property type="protein sequence ID" value="SMUV_0000170701-mRNA-1"/>
    <property type="gene ID" value="SMUV_0000170701"/>
</dbReference>
<dbReference type="InterPro" id="IPR051336">
    <property type="entry name" value="RhoGEF_Guanine_NuclExch_SF"/>
</dbReference>
<dbReference type="Gene3D" id="2.30.29.30">
    <property type="entry name" value="Pleckstrin-homology domain (PH domain)/Phosphotyrosine-binding domain (PTB)"/>
    <property type="match status" value="1"/>
</dbReference>
<dbReference type="Gene3D" id="1.20.900.10">
    <property type="entry name" value="Dbl homology (DH) domain"/>
    <property type="match status" value="1"/>
</dbReference>
<evidence type="ECO:0000313" key="6">
    <source>
        <dbReference type="WBParaSite" id="SMUV_0000170701-mRNA-1"/>
    </source>
</evidence>
<evidence type="ECO:0000256" key="2">
    <source>
        <dbReference type="SAM" id="MobiDB-lite"/>
    </source>
</evidence>
<dbReference type="GO" id="GO:0019898">
    <property type="term" value="C:extrinsic component of membrane"/>
    <property type="evidence" value="ECO:0007669"/>
    <property type="project" value="TreeGrafter"/>
</dbReference>
<dbReference type="CDD" id="cd13240">
    <property type="entry name" value="PH1_Kalirin_Trio_like"/>
    <property type="match status" value="1"/>
</dbReference>
<dbReference type="GO" id="GO:0005737">
    <property type="term" value="C:cytoplasm"/>
    <property type="evidence" value="ECO:0007669"/>
    <property type="project" value="TreeGrafter"/>
</dbReference>
<dbReference type="SMART" id="SM00325">
    <property type="entry name" value="RhoGEF"/>
    <property type="match status" value="1"/>
</dbReference>